<evidence type="ECO:0000313" key="1">
    <source>
        <dbReference type="EMBL" id="CAB4127665.1"/>
    </source>
</evidence>
<accession>A0A6J5L1Y9</accession>
<sequence length="209" mass="22300">MSWLSDFFKGGKNPADAAMPYFNQIPGMEKGYYDPYINEGREASNTLKPQFNQLTQDPAGFLEQLMGKYQPSRDYQLRNDEARRSAGNTAAAGGMRGSLNDISHEARISDSLLGADMQQWLNNVLGLQTKGFEGLEHTGDEGFKASGALAGDLSNVLGTQGTLAFQGQANQNQSRNDLLSGIIKALGGVAGFGLQGGGTIGGKIASRFI</sequence>
<gene>
    <name evidence="1" type="ORF">UFOVP93_3</name>
</gene>
<protein>
    <submittedName>
        <fullName evidence="1">Uncharacterized protein</fullName>
    </submittedName>
</protein>
<proteinExistence type="predicted"/>
<name>A0A6J5L1Y9_9CAUD</name>
<organism evidence="1">
    <name type="scientific">uncultured Caudovirales phage</name>
    <dbReference type="NCBI Taxonomy" id="2100421"/>
    <lineage>
        <taxon>Viruses</taxon>
        <taxon>Duplodnaviria</taxon>
        <taxon>Heunggongvirae</taxon>
        <taxon>Uroviricota</taxon>
        <taxon>Caudoviricetes</taxon>
        <taxon>Peduoviridae</taxon>
        <taxon>Maltschvirus</taxon>
        <taxon>Maltschvirus maltsch</taxon>
    </lineage>
</organism>
<reference evidence="1" key="1">
    <citation type="submission" date="2020-04" db="EMBL/GenBank/DDBJ databases">
        <authorList>
            <person name="Chiriac C."/>
            <person name="Salcher M."/>
            <person name="Ghai R."/>
            <person name="Kavagutti S V."/>
        </authorList>
    </citation>
    <scope>NUCLEOTIDE SEQUENCE</scope>
</reference>
<dbReference type="EMBL" id="LR796214">
    <property type="protein sequence ID" value="CAB4127665.1"/>
    <property type="molecule type" value="Genomic_DNA"/>
</dbReference>